<dbReference type="AlphaFoldDB" id="A0A1M6G3Z3"/>
<protein>
    <submittedName>
        <fullName evidence="2">Uncharacterized protein</fullName>
    </submittedName>
</protein>
<gene>
    <name evidence="1" type="ORF">IMZ16_03220</name>
    <name evidence="2" type="ORF">SAMN05443429_10847</name>
</gene>
<accession>A0A1M6G3Z3</accession>
<dbReference type="EMBL" id="CP063145">
    <property type="protein sequence ID" value="QOR74461.1"/>
    <property type="molecule type" value="Genomic_DNA"/>
</dbReference>
<dbReference type="EMBL" id="FQYI01000008">
    <property type="protein sequence ID" value="SHJ04698.1"/>
    <property type="molecule type" value="Genomic_DNA"/>
</dbReference>
<dbReference type="Proteomes" id="UP000593605">
    <property type="component" value="Chromosome"/>
</dbReference>
<dbReference type="RefSeq" id="WP_073180178.1">
    <property type="nucleotide sequence ID" value="NZ_CP063145.1"/>
</dbReference>
<dbReference type="STRING" id="1118202.SAMN05443429_10847"/>
<dbReference type="OrthoDB" id="1261251at2"/>
<dbReference type="Proteomes" id="UP000184335">
    <property type="component" value="Unassembled WGS sequence"/>
</dbReference>
<reference evidence="1 4" key="2">
    <citation type="submission" date="2020-10" db="EMBL/GenBank/DDBJ databases">
        <title>Complete genome of Cruoricapor ignavus strain M1214 isolated from the blood culture of a febrile patient.</title>
        <authorList>
            <person name="Guglielmino C.J.D."/>
        </authorList>
    </citation>
    <scope>NUCLEOTIDE SEQUENCE [LARGE SCALE GENOMIC DNA]</scope>
    <source>
        <strain evidence="1 4">M1214</strain>
    </source>
</reference>
<dbReference type="KEGG" id="civ:IMZ16_03220"/>
<evidence type="ECO:0000313" key="3">
    <source>
        <dbReference type="Proteomes" id="UP000184335"/>
    </source>
</evidence>
<evidence type="ECO:0000313" key="4">
    <source>
        <dbReference type="Proteomes" id="UP000593605"/>
    </source>
</evidence>
<evidence type="ECO:0000313" key="2">
    <source>
        <dbReference type="EMBL" id="SHJ04698.1"/>
    </source>
</evidence>
<name>A0A1M6G3Z3_9FLAO</name>
<reference evidence="2 3" key="1">
    <citation type="submission" date="2016-11" db="EMBL/GenBank/DDBJ databases">
        <authorList>
            <person name="Jaros S."/>
            <person name="Januszkiewicz K."/>
            <person name="Wedrychowicz H."/>
        </authorList>
    </citation>
    <scope>NUCLEOTIDE SEQUENCE [LARGE SCALE GENOMIC DNA]</scope>
    <source>
        <strain evidence="2 3">DSM 25479</strain>
    </source>
</reference>
<proteinExistence type="predicted"/>
<sequence>MFFFIAGNSSKLAGQETVRINRNGQEVNAEVRVFKNYISVFFIPLIPTGRRYSIYIPHTGEYYEQGAFSSMPPDLLEVCREVGRRY</sequence>
<keyword evidence="3" id="KW-1185">Reference proteome</keyword>
<evidence type="ECO:0000313" key="1">
    <source>
        <dbReference type="EMBL" id="QOR74461.1"/>
    </source>
</evidence>
<organism evidence="2 3">
    <name type="scientific">Cruoricaptor ignavus</name>
    <dbReference type="NCBI Taxonomy" id="1118202"/>
    <lineage>
        <taxon>Bacteria</taxon>
        <taxon>Pseudomonadati</taxon>
        <taxon>Bacteroidota</taxon>
        <taxon>Flavobacteriia</taxon>
        <taxon>Flavobacteriales</taxon>
        <taxon>Weeksellaceae</taxon>
        <taxon>Cruoricaptor</taxon>
    </lineage>
</organism>